<evidence type="ECO:0000256" key="1">
    <source>
        <dbReference type="SAM" id="SignalP"/>
    </source>
</evidence>
<organism evidence="2 3">
    <name type="scientific">Nephila pilipes</name>
    <name type="common">Giant wood spider</name>
    <name type="synonym">Nephila maculata</name>
    <dbReference type="NCBI Taxonomy" id="299642"/>
    <lineage>
        <taxon>Eukaryota</taxon>
        <taxon>Metazoa</taxon>
        <taxon>Ecdysozoa</taxon>
        <taxon>Arthropoda</taxon>
        <taxon>Chelicerata</taxon>
        <taxon>Arachnida</taxon>
        <taxon>Araneae</taxon>
        <taxon>Araneomorphae</taxon>
        <taxon>Entelegynae</taxon>
        <taxon>Araneoidea</taxon>
        <taxon>Nephilidae</taxon>
        <taxon>Nephila</taxon>
    </lineage>
</organism>
<evidence type="ECO:0000313" key="2">
    <source>
        <dbReference type="EMBL" id="GFS80118.1"/>
    </source>
</evidence>
<sequence length="135" mass="15909">MVRTQILLIFLSVLMFSYGWQQSDSEYNEDSLAMMPGNGWKENLEKRNTWWTKKSVRDEDLSNDMLKNNHEFSLVKKSVGCPLEKCMLMLLECLRRAENRASIYVQCRDSHLQCLANCFQKYKEKFMFNTVAMAS</sequence>
<accession>A0A8X6T7T8</accession>
<reference evidence="2" key="1">
    <citation type="submission" date="2020-08" db="EMBL/GenBank/DDBJ databases">
        <title>Multicomponent nature underlies the extraordinary mechanical properties of spider dragline silk.</title>
        <authorList>
            <person name="Kono N."/>
            <person name="Nakamura H."/>
            <person name="Mori M."/>
            <person name="Yoshida Y."/>
            <person name="Ohtoshi R."/>
            <person name="Malay A.D."/>
            <person name="Moran D.A.P."/>
            <person name="Tomita M."/>
            <person name="Numata K."/>
            <person name="Arakawa K."/>
        </authorList>
    </citation>
    <scope>NUCLEOTIDE SEQUENCE</scope>
</reference>
<feature type="signal peptide" evidence="1">
    <location>
        <begin position="1"/>
        <end position="25"/>
    </location>
</feature>
<comment type="caution">
    <text evidence="2">The sequence shown here is derived from an EMBL/GenBank/DDBJ whole genome shotgun (WGS) entry which is preliminary data.</text>
</comment>
<evidence type="ECO:0000313" key="3">
    <source>
        <dbReference type="Proteomes" id="UP000887013"/>
    </source>
</evidence>
<evidence type="ECO:0008006" key="4">
    <source>
        <dbReference type="Google" id="ProtNLM"/>
    </source>
</evidence>
<keyword evidence="1" id="KW-0732">Signal</keyword>
<protein>
    <recommendedName>
        <fullName evidence="4">Spider venom protein</fullName>
    </recommendedName>
</protein>
<proteinExistence type="predicted"/>
<gene>
    <name evidence="2" type="primary">AVEN_145112_1</name>
    <name evidence="2" type="ORF">NPIL_375291</name>
</gene>
<keyword evidence="3" id="KW-1185">Reference proteome</keyword>
<dbReference type="OrthoDB" id="6043301at2759"/>
<name>A0A8X6T7T8_NEPPI</name>
<dbReference type="AlphaFoldDB" id="A0A8X6T7T8"/>
<dbReference type="EMBL" id="BMAW01097540">
    <property type="protein sequence ID" value="GFS80118.1"/>
    <property type="molecule type" value="Genomic_DNA"/>
</dbReference>
<dbReference type="Proteomes" id="UP000887013">
    <property type="component" value="Unassembled WGS sequence"/>
</dbReference>
<feature type="chain" id="PRO_5036454265" description="Spider venom protein" evidence="1">
    <location>
        <begin position="26"/>
        <end position="135"/>
    </location>
</feature>